<evidence type="ECO:0000313" key="5">
    <source>
        <dbReference type="EMBL" id="KAK5773735.1"/>
    </source>
</evidence>
<dbReference type="GO" id="GO:1990113">
    <property type="term" value="P:RNA polymerase I assembly"/>
    <property type="evidence" value="ECO:0007669"/>
    <property type="project" value="TreeGrafter"/>
</dbReference>
<feature type="compositionally biased region" description="Basic and acidic residues" evidence="3">
    <location>
        <begin position="177"/>
        <end position="198"/>
    </location>
</feature>
<accession>A0AAN7WE34</accession>
<dbReference type="Pfam" id="PF02996">
    <property type="entry name" value="Prefoldin"/>
    <property type="match status" value="1"/>
</dbReference>
<organism evidence="5 6">
    <name type="scientific">Arxiozyma heterogenica</name>
    <dbReference type="NCBI Taxonomy" id="278026"/>
    <lineage>
        <taxon>Eukaryota</taxon>
        <taxon>Fungi</taxon>
        <taxon>Dikarya</taxon>
        <taxon>Ascomycota</taxon>
        <taxon>Saccharomycotina</taxon>
        <taxon>Saccharomycetes</taxon>
        <taxon>Saccharomycetales</taxon>
        <taxon>Saccharomycetaceae</taxon>
        <taxon>Arxiozyma</taxon>
    </lineage>
</organism>
<dbReference type="GO" id="GO:0005737">
    <property type="term" value="C:cytoplasm"/>
    <property type="evidence" value="ECO:0007669"/>
    <property type="project" value="TreeGrafter"/>
</dbReference>
<dbReference type="Proteomes" id="UP001306508">
    <property type="component" value="Unassembled WGS sequence"/>
</dbReference>
<dbReference type="Pfam" id="PF12927">
    <property type="entry name" value="DUF3835"/>
    <property type="match status" value="1"/>
</dbReference>
<dbReference type="InterPro" id="IPR024325">
    <property type="entry name" value="DUF3835"/>
</dbReference>
<dbReference type="GO" id="GO:1990115">
    <property type="term" value="P:RNA polymerase III assembly"/>
    <property type="evidence" value="ECO:0007669"/>
    <property type="project" value="TreeGrafter"/>
</dbReference>
<dbReference type="GO" id="GO:0016272">
    <property type="term" value="C:prefoldin complex"/>
    <property type="evidence" value="ECO:0007669"/>
    <property type="project" value="InterPro"/>
</dbReference>
<dbReference type="Gene3D" id="1.10.287.370">
    <property type="match status" value="1"/>
</dbReference>
<keyword evidence="6" id="KW-1185">Reference proteome</keyword>
<dbReference type="GO" id="GO:0051082">
    <property type="term" value="F:unfolded protein binding"/>
    <property type="evidence" value="ECO:0007669"/>
    <property type="project" value="InterPro"/>
</dbReference>
<dbReference type="GO" id="GO:1990114">
    <property type="term" value="P:RNA polymerase II core complex assembly"/>
    <property type="evidence" value="ECO:0007669"/>
    <property type="project" value="TreeGrafter"/>
</dbReference>
<proteinExistence type="inferred from homology"/>
<evidence type="ECO:0000256" key="2">
    <source>
        <dbReference type="SAM" id="Coils"/>
    </source>
</evidence>
<protein>
    <recommendedName>
        <fullName evidence="4">DUF3835 domain-containing protein</fullName>
    </recommendedName>
</protein>
<name>A0AAN7WE34_9SACH</name>
<dbReference type="SUPFAM" id="SSF46579">
    <property type="entry name" value="Prefoldin"/>
    <property type="match status" value="1"/>
</dbReference>
<dbReference type="InterPro" id="IPR004127">
    <property type="entry name" value="Prefoldin_subunit_alpha"/>
</dbReference>
<feature type="domain" description="DUF3835" evidence="4">
    <location>
        <begin position="830"/>
        <end position="930"/>
    </location>
</feature>
<evidence type="ECO:0000313" key="6">
    <source>
        <dbReference type="Proteomes" id="UP001306508"/>
    </source>
</evidence>
<sequence>MDNQVDFLISSVEKSLKNLQNKKAFLVEQQLQYNNIHDRLITFKSNKDNDNLSLEGDGESGNSEGVKGLILGDVIISSNKCFLNLGYEYYVEKDFDEVLHFVNDKLRLMNEAIEQFMLKIKEAETTLQNLKEVSNNIDEGEDNFEEFDTEFPTMEIREELDDDGNIINSSIRPTNSTKKEQTVSKDIQEEGKERKDEFASNLRGKLLTKNTNENKEDILKEANTNINKIDSDGIYTFADLVQQMEEQDNLEDGELDEDDIEYDYDKLDEYMGSLNMRENGEDEEEEEDYDNDDYMFNGYMMMVPGSSGQSSFMEQIAKLRAQRNPVNDNDPDDEMQPSRKLNLKSLKKSADKKIEIKSILKTGIDVNKNDGSVKNENKGKKSKKSVGFAAQLDIHEVENFKEETKKQTHNIFPSMQQLMYSNLVGVRDEDMIDDTNNPNVNDFDNDLFASMLGIKGSEEIHDKYSNAVETANMSTDNNGVYQENTTAKPKRVSRFKKNMLGKNFDKAKSINQYECSRNDNKNDEAFVSSDIIEKDVIEEISSSSDKILENTIIERPVISDIIEKDVVMTNIIEKDIIDESPIDNNSVENNNIESNSVNEIISEPVIESMVDNFKTSNDKNIKQCGTDAETTQSYKENKGKLSIFRKKMASLQRPRIKLKAKQSLVTAEMLDAYEEVETFLDKPKQEEPKIVKLLKDKNDNISKNVKESIEDEKVEEKAEKIQDVFPEEIANAILQMGKSEDDVHIANVDYSALNGNLDDMVKAYTLGLYDDDLEEHPGTVLEKLDDFTNYNRQVESLKDVIKVFQKNNPIRLGTSEELKDDNDFDDFKIMADEIHERNIPEDYCGVEKNTISIINDDYGLNAYNLQHAIDLDYHKLKETLLPKLQEESRQLFGDHNIHFHNNNSSSEMELEPIDAEGNPIKVSRFKSQRMKLNI</sequence>
<dbReference type="PANTHER" id="PTHR12674">
    <property type="entry name" value="PREFOLDIN SUBUNIT 5"/>
    <property type="match status" value="1"/>
</dbReference>
<dbReference type="AlphaFoldDB" id="A0AAN7WE34"/>
<comment type="caution">
    <text evidence="5">The sequence shown here is derived from an EMBL/GenBank/DDBJ whole genome shotgun (WGS) entry which is preliminary data.</text>
</comment>
<feature type="coiled-coil region" evidence="2">
    <location>
        <begin position="106"/>
        <end position="150"/>
    </location>
</feature>
<dbReference type="InterPro" id="IPR011599">
    <property type="entry name" value="PFD_alpha_archaea"/>
</dbReference>
<dbReference type="InterPro" id="IPR009053">
    <property type="entry name" value="Prefoldin"/>
</dbReference>
<comment type="similarity">
    <text evidence="1">Belongs to the prefoldin subunit alpha family.</text>
</comment>
<gene>
    <name evidence="5" type="ORF">RI543_005047</name>
</gene>
<feature type="region of interest" description="Disordered" evidence="3">
    <location>
        <begin position="165"/>
        <end position="198"/>
    </location>
</feature>
<feature type="compositionally biased region" description="Polar residues" evidence="3">
    <location>
        <begin position="166"/>
        <end position="176"/>
    </location>
</feature>
<keyword evidence="2" id="KW-0175">Coiled coil</keyword>
<reference evidence="6" key="1">
    <citation type="submission" date="2023-07" db="EMBL/GenBank/DDBJ databases">
        <title>A draft genome of Kazachstania heterogenica Y-27499.</title>
        <authorList>
            <person name="Donic C."/>
            <person name="Kralova J.S."/>
            <person name="Fidel L."/>
            <person name="Ben-Dor S."/>
            <person name="Jung S."/>
        </authorList>
    </citation>
    <scope>NUCLEOTIDE SEQUENCE [LARGE SCALE GENOMIC DNA]</scope>
    <source>
        <strain evidence="6">Y27499</strain>
    </source>
</reference>
<evidence type="ECO:0000256" key="3">
    <source>
        <dbReference type="SAM" id="MobiDB-lite"/>
    </source>
</evidence>
<evidence type="ECO:0000259" key="4">
    <source>
        <dbReference type="Pfam" id="PF12927"/>
    </source>
</evidence>
<dbReference type="GO" id="GO:0006457">
    <property type="term" value="P:protein folding"/>
    <property type="evidence" value="ECO:0007669"/>
    <property type="project" value="InterPro"/>
</dbReference>
<dbReference type="EMBL" id="JAWIZZ010000071">
    <property type="protein sequence ID" value="KAK5773735.1"/>
    <property type="molecule type" value="Genomic_DNA"/>
</dbReference>
<evidence type="ECO:0000256" key="1">
    <source>
        <dbReference type="ARBA" id="ARBA00010048"/>
    </source>
</evidence>
<dbReference type="PANTHER" id="PTHR12674:SF2">
    <property type="entry name" value="PREFOLDIN SUBUNIT 5"/>
    <property type="match status" value="1"/>
</dbReference>